<name>A0A1B6PT53_SORBI</name>
<dbReference type="Proteomes" id="UP000000768">
    <property type="component" value="Chromosome 5"/>
</dbReference>
<sequence length="97" mass="10378">MRTECAALCIVLVIMSSTLSSSKDVVQRIGLILPGCTLPLCQTSCSEFAKKNGAVVKMCFCAAENNCECLYVKQQHPLLTTEVMGLAAAEDDNGTFV</sequence>
<keyword evidence="1" id="KW-0732">Signal</keyword>
<evidence type="ECO:0000313" key="3">
    <source>
        <dbReference type="Proteomes" id="UP000000768"/>
    </source>
</evidence>
<reference evidence="3" key="2">
    <citation type="journal article" date="2018" name="Plant J.">
        <title>The Sorghum bicolor reference genome: improved assembly, gene annotations, a transcriptome atlas, and signatures of genome organization.</title>
        <authorList>
            <person name="McCormick R.F."/>
            <person name="Truong S.K."/>
            <person name="Sreedasyam A."/>
            <person name="Jenkins J."/>
            <person name="Shu S."/>
            <person name="Sims D."/>
            <person name="Kennedy M."/>
            <person name="Amirebrahimi M."/>
            <person name="Weers B.D."/>
            <person name="McKinley B."/>
            <person name="Mattison A."/>
            <person name="Morishige D.T."/>
            <person name="Grimwood J."/>
            <person name="Schmutz J."/>
            <person name="Mullet J.E."/>
        </authorList>
    </citation>
    <scope>NUCLEOTIDE SEQUENCE [LARGE SCALE GENOMIC DNA]</scope>
    <source>
        <strain evidence="3">cv. BTx623</strain>
    </source>
</reference>
<dbReference type="EMBL" id="CM000764">
    <property type="protein sequence ID" value="KXG28850.1"/>
    <property type="molecule type" value="Genomic_DNA"/>
</dbReference>
<organism evidence="2 3">
    <name type="scientific">Sorghum bicolor</name>
    <name type="common">Sorghum</name>
    <name type="synonym">Sorghum vulgare</name>
    <dbReference type="NCBI Taxonomy" id="4558"/>
    <lineage>
        <taxon>Eukaryota</taxon>
        <taxon>Viridiplantae</taxon>
        <taxon>Streptophyta</taxon>
        <taxon>Embryophyta</taxon>
        <taxon>Tracheophyta</taxon>
        <taxon>Spermatophyta</taxon>
        <taxon>Magnoliopsida</taxon>
        <taxon>Liliopsida</taxon>
        <taxon>Poales</taxon>
        <taxon>Poaceae</taxon>
        <taxon>PACMAD clade</taxon>
        <taxon>Panicoideae</taxon>
        <taxon>Andropogonodae</taxon>
        <taxon>Andropogoneae</taxon>
        <taxon>Sorghinae</taxon>
        <taxon>Sorghum</taxon>
    </lineage>
</organism>
<feature type="signal peptide" evidence="1">
    <location>
        <begin position="1"/>
        <end position="22"/>
    </location>
</feature>
<evidence type="ECO:0000256" key="1">
    <source>
        <dbReference type="SAM" id="SignalP"/>
    </source>
</evidence>
<proteinExistence type="predicted"/>
<gene>
    <name evidence="2" type="ORF">SORBI_3005G174900</name>
</gene>
<dbReference type="Gramene" id="KXG28850">
    <property type="protein sequence ID" value="KXG28850"/>
    <property type="gene ID" value="SORBI_3005G174900"/>
</dbReference>
<dbReference type="InParanoid" id="A0A1B6PT53"/>
<dbReference type="OMA" id="NNCECLY"/>
<protein>
    <recommendedName>
        <fullName evidence="4">Bifunctional inhibitor/plant lipid transfer protein/seed storage helical domain-containing protein</fullName>
    </recommendedName>
</protein>
<evidence type="ECO:0000313" key="2">
    <source>
        <dbReference type="EMBL" id="KXG28850.1"/>
    </source>
</evidence>
<keyword evidence="3" id="KW-1185">Reference proteome</keyword>
<reference evidence="2 3" key="1">
    <citation type="journal article" date="2009" name="Nature">
        <title>The Sorghum bicolor genome and the diversification of grasses.</title>
        <authorList>
            <person name="Paterson A.H."/>
            <person name="Bowers J.E."/>
            <person name="Bruggmann R."/>
            <person name="Dubchak I."/>
            <person name="Grimwood J."/>
            <person name="Gundlach H."/>
            <person name="Haberer G."/>
            <person name="Hellsten U."/>
            <person name="Mitros T."/>
            <person name="Poliakov A."/>
            <person name="Schmutz J."/>
            <person name="Spannagl M."/>
            <person name="Tang H."/>
            <person name="Wang X."/>
            <person name="Wicker T."/>
            <person name="Bharti A.K."/>
            <person name="Chapman J."/>
            <person name="Feltus F.A."/>
            <person name="Gowik U."/>
            <person name="Grigoriev I.V."/>
            <person name="Lyons E."/>
            <person name="Maher C.A."/>
            <person name="Martis M."/>
            <person name="Narechania A."/>
            <person name="Otillar R.P."/>
            <person name="Penning B.W."/>
            <person name="Salamov A.A."/>
            <person name="Wang Y."/>
            <person name="Zhang L."/>
            <person name="Carpita N.C."/>
            <person name="Freeling M."/>
            <person name="Gingle A.R."/>
            <person name="Hash C.T."/>
            <person name="Keller B."/>
            <person name="Klein P."/>
            <person name="Kresovich S."/>
            <person name="McCann M.C."/>
            <person name="Ming R."/>
            <person name="Peterson D.G."/>
            <person name="Mehboob-ur-Rahman"/>
            <person name="Ware D."/>
            <person name="Westhoff P."/>
            <person name="Mayer K.F."/>
            <person name="Messing J."/>
            <person name="Rokhsar D.S."/>
        </authorList>
    </citation>
    <scope>NUCLEOTIDE SEQUENCE [LARGE SCALE GENOMIC DNA]</scope>
    <source>
        <strain evidence="3">cv. BTx623</strain>
    </source>
</reference>
<feature type="chain" id="PRO_5008589150" description="Bifunctional inhibitor/plant lipid transfer protein/seed storage helical domain-containing protein" evidence="1">
    <location>
        <begin position="23"/>
        <end position="97"/>
    </location>
</feature>
<dbReference type="AlphaFoldDB" id="A0A1B6PT53"/>
<accession>A0A1B6PT53</accession>
<evidence type="ECO:0008006" key="4">
    <source>
        <dbReference type="Google" id="ProtNLM"/>
    </source>
</evidence>